<evidence type="ECO:0000313" key="2">
    <source>
        <dbReference type="Proteomes" id="UP000886721"/>
    </source>
</evidence>
<gene>
    <name evidence="1" type="ORF">H9735_02635</name>
</gene>
<protein>
    <submittedName>
        <fullName evidence="1">DUF523 domain-containing protein</fullName>
    </submittedName>
</protein>
<proteinExistence type="predicted"/>
<comment type="caution">
    <text evidence="1">The sequence shown here is derived from an EMBL/GenBank/DDBJ whole genome shotgun (WGS) entry which is preliminary data.</text>
</comment>
<dbReference type="EMBL" id="DXEM01000007">
    <property type="protein sequence ID" value="HIX67009.1"/>
    <property type="molecule type" value="Genomic_DNA"/>
</dbReference>
<dbReference type="PANTHER" id="PTHR30087:SF1">
    <property type="entry name" value="HYPOTHETICAL CYTOSOLIC PROTEIN"/>
    <property type="match status" value="1"/>
</dbReference>
<dbReference type="AlphaFoldDB" id="A0A9D1WTS5"/>
<organism evidence="1 2">
    <name type="scientific">Candidatus Anaerostipes excrementavium</name>
    <dbReference type="NCBI Taxonomy" id="2838463"/>
    <lineage>
        <taxon>Bacteria</taxon>
        <taxon>Bacillati</taxon>
        <taxon>Bacillota</taxon>
        <taxon>Clostridia</taxon>
        <taxon>Lachnospirales</taxon>
        <taxon>Lachnospiraceae</taxon>
        <taxon>Anaerostipes</taxon>
    </lineage>
</organism>
<accession>A0A9D1WTS5</accession>
<reference evidence="1" key="2">
    <citation type="submission" date="2021-04" db="EMBL/GenBank/DDBJ databases">
        <authorList>
            <person name="Gilroy R."/>
        </authorList>
    </citation>
    <scope>NUCLEOTIDE SEQUENCE</scope>
    <source>
        <strain evidence="1">CHK191-13928</strain>
    </source>
</reference>
<dbReference type="Pfam" id="PF04463">
    <property type="entry name" value="2-thiour_desulf"/>
    <property type="match status" value="1"/>
</dbReference>
<dbReference type="Proteomes" id="UP000886721">
    <property type="component" value="Unassembled WGS sequence"/>
</dbReference>
<evidence type="ECO:0000313" key="1">
    <source>
        <dbReference type="EMBL" id="HIX67009.1"/>
    </source>
</evidence>
<reference evidence="1" key="1">
    <citation type="journal article" date="2021" name="PeerJ">
        <title>Extensive microbial diversity within the chicken gut microbiome revealed by metagenomics and culture.</title>
        <authorList>
            <person name="Gilroy R."/>
            <person name="Ravi A."/>
            <person name="Getino M."/>
            <person name="Pursley I."/>
            <person name="Horton D.L."/>
            <person name="Alikhan N.F."/>
            <person name="Baker D."/>
            <person name="Gharbi K."/>
            <person name="Hall N."/>
            <person name="Watson M."/>
            <person name="Adriaenssens E.M."/>
            <person name="Foster-Nyarko E."/>
            <person name="Jarju S."/>
            <person name="Secka A."/>
            <person name="Antonio M."/>
            <person name="Oren A."/>
            <person name="Chaudhuri R.R."/>
            <person name="La Ragione R."/>
            <person name="Hildebrand F."/>
            <person name="Pallen M.J."/>
        </authorList>
    </citation>
    <scope>NUCLEOTIDE SEQUENCE</scope>
    <source>
        <strain evidence="1">CHK191-13928</strain>
    </source>
</reference>
<dbReference type="InterPro" id="IPR007553">
    <property type="entry name" value="2-thiour_desulf"/>
</dbReference>
<name>A0A9D1WTS5_9FIRM</name>
<sequence length="155" mass="17194">MNILVSACLLGVNCKYDQGNNFQERVARLKEKYHLIPVCPEIMGGLSTPRIPAEVCGKRVVMKDGTDVTCQFENGAKEAWKLAEMFDCRYAILKEKSPSCGNGQIYDGTFTKTLTHEDGVTAKFLKEHGICVLGEKDPSLESLLEKGNENETKDC</sequence>
<dbReference type="PANTHER" id="PTHR30087">
    <property type="entry name" value="INNER MEMBRANE PROTEIN"/>
    <property type="match status" value="1"/>
</dbReference>